<dbReference type="PANTHER" id="PTHR44154:SF1">
    <property type="entry name" value="QUINONE OXIDOREDUCTASE"/>
    <property type="match status" value="1"/>
</dbReference>
<evidence type="ECO:0000313" key="4">
    <source>
        <dbReference type="Proteomes" id="UP001500571"/>
    </source>
</evidence>
<evidence type="ECO:0000259" key="2">
    <source>
        <dbReference type="SMART" id="SM00829"/>
    </source>
</evidence>
<dbReference type="Proteomes" id="UP001500571">
    <property type="component" value="Unassembled WGS sequence"/>
</dbReference>
<gene>
    <name evidence="3" type="ORF">GCM10009798_18830</name>
</gene>
<keyword evidence="1" id="KW-0521">NADP</keyword>
<keyword evidence="4" id="KW-1185">Reference proteome</keyword>
<dbReference type="Pfam" id="PF00107">
    <property type="entry name" value="ADH_zinc_N"/>
    <property type="match status" value="1"/>
</dbReference>
<dbReference type="Gene3D" id="3.40.50.720">
    <property type="entry name" value="NAD(P)-binding Rossmann-like Domain"/>
    <property type="match status" value="1"/>
</dbReference>
<dbReference type="InterPro" id="IPR013154">
    <property type="entry name" value="ADH-like_N"/>
</dbReference>
<proteinExistence type="predicted"/>
<dbReference type="SUPFAM" id="SSF51735">
    <property type="entry name" value="NAD(P)-binding Rossmann-fold domains"/>
    <property type="match status" value="1"/>
</dbReference>
<feature type="domain" description="Enoyl reductase (ER)" evidence="2">
    <location>
        <begin position="19"/>
        <end position="343"/>
    </location>
</feature>
<name>A0ABP5C7Z6_9ACTN</name>
<dbReference type="InterPro" id="IPR020843">
    <property type="entry name" value="ER"/>
</dbReference>
<dbReference type="Gene3D" id="3.90.180.10">
    <property type="entry name" value="Medium-chain alcohol dehydrogenases, catalytic domain"/>
    <property type="match status" value="1"/>
</dbReference>
<evidence type="ECO:0000313" key="3">
    <source>
        <dbReference type="EMBL" id="GAA1959488.1"/>
    </source>
</evidence>
<dbReference type="InterPro" id="IPR013149">
    <property type="entry name" value="ADH-like_C"/>
</dbReference>
<dbReference type="SMART" id="SM00829">
    <property type="entry name" value="PKS_ER"/>
    <property type="match status" value="1"/>
</dbReference>
<accession>A0ABP5C7Z6</accession>
<evidence type="ECO:0000256" key="1">
    <source>
        <dbReference type="ARBA" id="ARBA00022857"/>
    </source>
</evidence>
<dbReference type="InterPro" id="IPR011032">
    <property type="entry name" value="GroES-like_sf"/>
</dbReference>
<organism evidence="3 4">
    <name type="scientific">Nocardioides panacihumi</name>
    <dbReference type="NCBI Taxonomy" id="400774"/>
    <lineage>
        <taxon>Bacteria</taxon>
        <taxon>Bacillati</taxon>
        <taxon>Actinomycetota</taxon>
        <taxon>Actinomycetes</taxon>
        <taxon>Propionibacteriales</taxon>
        <taxon>Nocardioidaceae</taxon>
        <taxon>Nocardioides</taxon>
    </lineage>
</organism>
<comment type="caution">
    <text evidence="3">The sequence shown here is derived from an EMBL/GenBank/DDBJ whole genome shotgun (WGS) entry which is preliminary data.</text>
</comment>
<dbReference type="InterPro" id="IPR036291">
    <property type="entry name" value="NAD(P)-bd_dom_sf"/>
</dbReference>
<dbReference type="PANTHER" id="PTHR44154">
    <property type="entry name" value="QUINONE OXIDOREDUCTASE"/>
    <property type="match status" value="1"/>
</dbReference>
<sequence>MHPLGNVEPMRAIVYSETGPSSVLRLVEREVPTPGPGELRVRLSRAGVNPTDWKARAGGTYAALPYDEITPGQDGAGVVDAVGEGVLGFGVGDRVWVLLAQHGRAHGTAAEHVVVPAEKAVHLPVGASFDLGAALGVPAITAHRALTSGDVDRLEPGALAGRTVLVAGGAGAVGNAAIQLARWAGATVISTVSSDEKAALAIAAGAHQTVNYRVGDAVAEVKALAPDGVDLVVEVAPAVNNDLDREVLRVHGTVAIYANNGGDEMTLPLRATFSKNLRYQFVLLYTLAPELLRTAAEDVAAAVEAGALRVGDEVGVPLHHYPLEQAGAAHDAVEQGAVGKVLIDLD</sequence>
<dbReference type="Pfam" id="PF08240">
    <property type="entry name" value="ADH_N"/>
    <property type="match status" value="1"/>
</dbReference>
<reference evidence="4" key="1">
    <citation type="journal article" date="2019" name="Int. J. Syst. Evol. Microbiol.">
        <title>The Global Catalogue of Microorganisms (GCM) 10K type strain sequencing project: providing services to taxonomists for standard genome sequencing and annotation.</title>
        <authorList>
            <consortium name="The Broad Institute Genomics Platform"/>
            <consortium name="The Broad Institute Genome Sequencing Center for Infectious Disease"/>
            <person name="Wu L."/>
            <person name="Ma J."/>
        </authorList>
    </citation>
    <scope>NUCLEOTIDE SEQUENCE [LARGE SCALE GENOMIC DNA]</scope>
    <source>
        <strain evidence="4">JCM 15309</strain>
    </source>
</reference>
<dbReference type="InterPro" id="IPR051603">
    <property type="entry name" value="Zinc-ADH_QOR/CCCR"/>
</dbReference>
<protein>
    <submittedName>
        <fullName evidence="3">NADPH:quinone reductase</fullName>
    </submittedName>
</protein>
<dbReference type="SUPFAM" id="SSF50129">
    <property type="entry name" value="GroES-like"/>
    <property type="match status" value="1"/>
</dbReference>
<dbReference type="CDD" id="cd08253">
    <property type="entry name" value="zeta_crystallin"/>
    <property type="match status" value="1"/>
</dbReference>
<dbReference type="EMBL" id="BAAAPB010000002">
    <property type="protein sequence ID" value="GAA1959488.1"/>
    <property type="molecule type" value="Genomic_DNA"/>
</dbReference>